<dbReference type="AlphaFoldDB" id="A0A6S6Y1N3"/>
<organism evidence="7 8">
    <name type="scientific">Denitratisoma oestradiolicum</name>
    <dbReference type="NCBI Taxonomy" id="311182"/>
    <lineage>
        <taxon>Bacteria</taxon>
        <taxon>Pseudomonadati</taxon>
        <taxon>Pseudomonadota</taxon>
        <taxon>Betaproteobacteria</taxon>
        <taxon>Nitrosomonadales</taxon>
        <taxon>Sterolibacteriaceae</taxon>
        <taxon>Denitratisoma</taxon>
    </lineage>
</organism>
<dbReference type="OrthoDB" id="5298094at2"/>
<dbReference type="PROSITE" id="PS51257">
    <property type="entry name" value="PROKAR_LIPOPROTEIN"/>
    <property type="match status" value="1"/>
</dbReference>
<evidence type="ECO:0000313" key="7">
    <source>
        <dbReference type="EMBL" id="CAB1370761.1"/>
    </source>
</evidence>
<dbReference type="GO" id="GO:0001530">
    <property type="term" value="F:lipopolysaccharide binding"/>
    <property type="evidence" value="ECO:0007669"/>
    <property type="project" value="TreeGrafter"/>
</dbReference>
<protein>
    <recommendedName>
        <fullName evidence="6">LPS-assembly lipoprotein LptE</fullName>
    </recommendedName>
</protein>
<proteinExistence type="inferred from homology"/>
<dbReference type="GO" id="GO:0043165">
    <property type="term" value="P:Gram-negative-bacterium-type cell outer membrane assembly"/>
    <property type="evidence" value="ECO:0007669"/>
    <property type="project" value="UniProtKB-UniRule"/>
</dbReference>
<reference evidence="7 8" key="1">
    <citation type="submission" date="2020-03" db="EMBL/GenBank/DDBJ databases">
        <authorList>
            <consortium name="Genoscope - CEA"/>
            <person name="William W."/>
        </authorList>
    </citation>
    <scope>NUCLEOTIDE SEQUENCE [LARGE SCALE GENOMIC DNA]</scope>
    <source>
        <strain evidence="8">DSM 16959</strain>
    </source>
</reference>
<comment type="similarity">
    <text evidence="6">Belongs to the LptE lipoprotein family.</text>
</comment>
<dbReference type="Gene3D" id="3.30.160.150">
    <property type="entry name" value="Lipoprotein like domain"/>
    <property type="match status" value="1"/>
</dbReference>
<evidence type="ECO:0000256" key="1">
    <source>
        <dbReference type="ARBA" id="ARBA00022729"/>
    </source>
</evidence>
<evidence type="ECO:0000256" key="3">
    <source>
        <dbReference type="ARBA" id="ARBA00023139"/>
    </source>
</evidence>
<name>A0A6S6Y1N3_9PROT</name>
<dbReference type="GO" id="GO:1990351">
    <property type="term" value="C:transporter complex"/>
    <property type="evidence" value="ECO:0007669"/>
    <property type="project" value="TreeGrafter"/>
</dbReference>
<comment type="function">
    <text evidence="6">Together with LptD, is involved in the assembly of lipopolysaccharide (LPS) at the surface of the outer membrane. Required for the proper assembly of LptD. Binds LPS and may serve as the LPS recognition site at the outer membrane.</text>
</comment>
<keyword evidence="5 6" id="KW-0449">Lipoprotein</keyword>
<dbReference type="GO" id="GO:0015920">
    <property type="term" value="P:lipopolysaccharide transport"/>
    <property type="evidence" value="ECO:0007669"/>
    <property type="project" value="TreeGrafter"/>
</dbReference>
<keyword evidence="1 6" id="KW-0732">Signal</keyword>
<dbReference type="KEGG" id="doe:DENOEST_3607"/>
<dbReference type="InterPro" id="IPR007485">
    <property type="entry name" value="LPS_assembly_LptE"/>
</dbReference>
<dbReference type="Proteomes" id="UP000515733">
    <property type="component" value="Chromosome"/>
</dbReference>
<dbReference type="Pfam" id="PF04390">
    <property type="entry name" value="LptE"/>
    <property type="match status" value="1"/>
</dbReference>
<sequence length="162" mass="17943">MNKLIPLACALLLTACGFQLRGSSDLPFETLYIALPESSELHAQLARTVQASSRTRVVGSAAEAQAVFAVTADNQSKNILSLSSAGRVREYELVRSFAFRVHDAKGQELVPAGQIVLRRDISFADDQILSKENEEALLRRDMQNDLVQQLLRRFTAAKQLQK</sequence>
<evidence type="ECO:0000256" key="4">
    <source>
        <dbReference type="ARBA" id="ARBA00023237"/>
    </source>
</evidence>
<comment type="subcellular location">
    <subcellularLocation>
        <location evidence="6">Cell outer membrane</location>
        <topology evidence="6">Lipid-anchor</topology>
    </subcellularLocation>
</comment>
<accession>A0A6S6Y1N3</accession>
<evidence type="ECO:0000256" key="6">
    <source>
        <dbReference type="HAMAP-Rule" id="MF_01186"/>
    </source>
</evidence>
<dbReference type="GO" id="GO:0009279">
    <property type="term" value="C:cell outer membrane"/>
    <property type="evidence" value="ECO:0007669"/>
    <property type="project" value="UniProtKB-SubCell"/>
</dbReference>
<evidence type="ECO:0000256" key="2">
    <source>
        <dbReference type="ARBA" id="ARBA00023136"/>
    </source>
</evidence>
<keyword evidence="4 6" id="KW-0998">Cell outer membrane</keyword>
<dbReference type="HAMAP" id="MF_01186">
    <property type="entry name" value="LPS_assembly_LptE"/>
    <property type="match status" value="1"/>
</dbReference>
<dbReference type="PANTHER" id="PTHR38098:SF1">
    <property type="entry name" value="LPS-ASSEMBLY LIPOPROTEIN LPTE"/>
    <property type="match status" value="1"/>
</dbReference>
<keyword evidence="3 6" id="KW-0564">Palmitate</keyword>
<dbReference type="PANTHER" id="PTHR38098">
    <property type="entry name" value="LPS-ASSEMBLY LIPOPROTEIN LPTE"/>
    <property type="match status" value="1"/>
</dbReference>
<dbReference type="EMBL" id="LR778301">
    <property type="protein sequence ID" value="CAB1370761.1"/>
    <property type="molecule type" value="Genomic_DNA"/>
</dbReference>
<comment type="subunit">
    <text evidence="6">Component of the lipopolysaccharide transport and assembly complex. Interacts with LptD.</text>
</comment>
<gene>
    <name evidence="6 7" type="primary">lptE</name>
    <name evidence="7" type="ORF">DENOEST_3607</name>
</gene>
<dbReference type="RefSeq" id="WP_145769489.1">
    <property type="nucleotide sequence ID" value="NZ_LR778301.1"/>
</dbReference>
<evidence type="ECO:0000313" key="8">
    <source>
        <dbReference type="Proteomes" id="UP000515733"/>
    </source>
</evidence>
<keyword evidence="8" id="KW-1185">Reference proteome</keyword>
<evidence type="ECO:0000256" key="5">
    <source>
        <dbReference type="ARBA" id="ARBA00023288"/>
    </source>
</evidence>
<keyword evidence="2 6" id="KW-0472">Membrane</keyword>